<dbReference type="PROSITE" id="PS51257">
    <property type="entry name" value="PROKAR_LIPOPROTEIN"/>
    <property type="match status" value="1"/>
</dbReference>
<evidence type="ECO:0000256" key="1">
    <source>
        <dbReference type="SAM" id="Phobius"/>
    </source>
</evidence>
<keyword evidence="1" id="KW-0472">Membrane</keyword>
<keyword evidence="1" id="KW-1133">Transmembrane helix</keyword>
<name>A0A9Q4AR81_9HYPH</name>
<reference evidence="2" key="1">
    <citation type="submission" date="2022-06" db="EMBL/GenBank/DDBJ databases">
        <title>Devosia sp. XJ19-45 genome assembly.</title>
        <authorList>
            <person name="Li B."/>
            <person name="Cai M."/>
            <person name="Nie G."/>
            <person name="Li W."/>
        </authorList>
    </citation>
    <scope>NUCLEOTIDE SEQUENCE</scope>
    <source>
        <strain evidence="2">XJ19-45</strain>
    </source>
</reference>
<evidence type="ECO:0000313" key="3">
    <source>
        <dbReference type="Proteomes" id="UP001060275"/>
    </source>
</evidence>
<keyword evidence="3" id="KW-1185">Reference proteome</keyword>
<accession>A0A9Q4AR81</accession>
<dbReference type="RefSeq" id="WP_254675236.1">
    <property type="nucleotide sequence ID" value="NZ_JAMWDU010000005.1"/>
</dbReference>
<evidence type="ECO:0000313" key="2">
    <source>
        <dbReference type="EMBL" id="MCP8888167.1"/>
    </source>
</evidence>
<keyword evidence="1" id="KW-0812">Transmembrane</keyword>
<comment type="caution">
    <text evidence="2">The sequence shown here is derived from an EMBL/GenBank/DDBJ whole genome shotgun (WGS) entry which is preliminary data.</text>
</comment>
<dbReference type="Proteomes" id="UP001060275">
    <property type="component" value="Unassembled WGS sequence"/>
</dbReference>
<gene>
    <name evidence="2" type="ORF">NF348_13680</name>
</gene>
<proteinExistence type="predicted"/>
<dbReference type="EMBL" id="JAMWDU010000005">
    <property type="protein sequence ID" value="MCP8888167.1"/>
    <property type="molecule type" value="Genomic_DNA"/>
</dbReference>
<dbReference type="AlphaFoldDB" id="A0A9Q4AR81"/>
<organism evidence="2 3">
    <name type="scientific">Devosia ureilytica</name>
    <dbReference type="NCBI Taxonomy" id="2952754"/>
    <lineage>
        <taxon>Bacteria</taxon>
        <taxon>Pseudomonadati</taxon>
        <taxon>Pseudomonadota</taxon>
        <taxon>Alphaproteobacteria</taxon>
        <taxon>Hyphomicrobiales</taxon>
        <taxon>Devosiaceae</taxon>
        <taxon>Devosia</taxon>
    </lineage>
</organism>
<sequence>MFLLTRRISSVLPLTWLLIGCVEMVWLLPAPALLMLVFLSWRHRHILALVGTAPLASDGFAKHVMVHDLLRLGGQMLLSPLLYLLGTQAAAIIS</sequence>
<feature type="transmembrane region" description="Helical" evidence="1">
    <location>
        <begin position="16"/>
        <end position="39"/>
    </location>
</feature>
<protein>
    <submittedName>
        <fullName evidence="2">Uncharacterized protein</fullName>
    </submittedName>
</protein>